<dbReference type="InterPro" id="IPR025649">
    <property type="entry name" value="DUF4360"/>
</dbReference>
<organism evidence="2 3">
    <name type="scientific">Actinomadura syzygii</name>
    <dbReference type="NCBI Taxonomy" id="1427538"/>
    <lineage>
        <taxon>Bacteria</taxon>
        <taxon>Bacillati</taxon>
        <taxon>Actinomycetota</taxon>
        <taxon>Actinomycetes</taxon>
        <taxon>Streptosporangiales</taxon>
        <taxon>Thermomonosporaceae</taxon>
        <taxon>Actinomadura</taxon>
    </lineage>
</organism>
<dbReference type="OrthoDB" id="3432025at2"/>
<feature type="signal peptide" evidence="1">
    <location>
        <begin position="1"/>
        <end position="25"/>
    </location>
</feature>
<comment type="caution">
    <text evidence="2">The sequence shown here is derived from an EMBL/GenBank/DDBJ whole genome shotgun (WGS) entry which is preliminary data.</text>
</comment>
<dbReference type="Proteomes" id="UP000322634">
    <property type="component" value="Unassembled WGS sequence"/>
</dbReference>
<sequence>MRRRNSVSVLAAVALAVTAVPVAPAAAGSRDAHDPIKFKVEVATVNGAGCPVGTVWADARDDGKLSVNYGDYLAQAGGSSRPVDARKNCQVSLQLTAPQDVTYAISSSYHPIWATLESGANATLKFGHYFQGLPGNGMVAQTLNGPHDDDWIVSYQEPADKLLFQPCGEQRKLVLTTELRVDKGTSDPSKTSFVSMDSLSDGPRILYELTWKNCPR</sequence>
<dbReference type="Pfam" id="PF14273">
    <property type="entry name" value="DUF4360"/>
    <property type="match status" value="1"/>
</dbReference>
<evidence type="ECO:0000313" key="3">
    <source>
        <dbReference type="Proteomes" id="UP000322634"/>
    </source>
</evidence>
<proteinExistence type="predicted"/>
<accession>A0A5D0U9L2</accession>
<feature type="chain" id="PRO_5022792553" evidence="1">
    <location>
        <begin position="26"/>
        <end position="216"/>
    </location>
</feature>
<name>A0A5D0U9L2_9ACTN</name>
<gene>
    <name evidence="2" type="ORF">FXF65_16095</name>
</gene>
<protein>
    <submittedName>
        <fullName evidence="2">DUF4360 domain-containing protein</fullName>
    </submittedName>
</protein>
<keyword evidence="1" id="KW-0732">Signal</keyword>
<evidence type="ECO:0000313" key="2">
    <source>
        <dbReference type="EMBL" id="TYC14383.1"/>
    </source>
</evidence>
<evidence type="ECO:0000256" key="1">
    <source>
        <dbReference type="SAM" id="SignalP"/>
    </source>
</evidence>
<keyword evidence="3" id="KW-1185">Reference proteome</keyword>
<reference evidence="2 3" key="1">
    <citation type="submission" date="2019-08" db="EMBL/GenBank/DDBJ databases">
        <title>Actinomadura sp. nov. CYP1-5 isolated from mountain soil.</title>
        <authorList>
            <person name="Songsumanus A."/>
            <person name="Kuncharoen N."/>
            <person name="Kudo T."/>
            <person name="Yuki M."/>
            <person name="Igarashi Y."/>
            <person name="Tanasupawat S."/>
        </authorList>
    </citation>
    <scope>NUCLEOTIDE SEQUENCE [LARGE SCALE GENOMIC DNA]</scope>
    <source>
        <strain evidence="2 3">GKU157</strain>
    </source>
</reference>
<dbReference type="EMBL" id="VSFF01000006">
    <property type="protein sequence ID" value="TYC14383.1"/>
    <property type="molecule type" value="Genomic_DNA"/>
</dbReference>
<dbReference type="AlphaFoldDB" id="A0A5D0U9L2"/>
<dbReference type="PANTHER" id="PTHR38847:SF1">
    <property type="entry name" value="PSEUDOURIDINE SYNTHASE RSUA_RLUA-LIKE DOMAIN-CONTAINING PROTEIN"/>
    <property type="match status" value="1"/>
</dbReference>
<dbReference type="PANTHER" id="PTHR38847">
    <property type="match status" value="1"/>
</dbReference>